<protein>
    <recommendedName>
        <fullName evidence="4">Glucose-methanol-choline oxidoreductase N-terminal domain-containing protein</fullName>
    </recommendedName>
</protein>
<dbReference type="EMBL" id="VIGI01000012">
    <property type="protein sequence ID" value="KAB8293090.1"/>
    <property type="molecule type" value="Genomic_DNA"/>
</dbReference>
<dbReference type="SUPFAM" id="SSF51905">
    <property type="entry name" value="FAD/NAD(P)-binding domain"/>
    <property type="match status" value="1"/>
</dbReference>
<name>A0A5N6JVX8_MONLA</name>
<dbReference type="Gene3D" id="3.50.50.60">
    <property type="entry name" value="FAD/NAD(P)-binding domain"/>
    <property type="match status" value="1"/>
</dbReference>
<proteinExistence type="predicted"/>
<dbReference type="OrthoDB" id="269227at2759"/>
<evidence type="ECO:0000256" key="1">
    <source>
        <dbReference type="SAM" id="SignalP"/>
    </source>
</evidence>
<evidence type="ECO:0008006" key="4">
    <source>
        <dbReference type="Google" id="ProtNLM"/>
    </source>
</evidence>
<sequence>MIYLCALSLLALGFSSVLALNPKQAHYWSRNHVRPNITRDIPSEVDYIVVGSDPGGGSLASHLALVGCEVLLIEAGDDQGEDLIAEIPVLQFASTEIEAQRWNFFVQHYSDLEGQKMDTKMTYQTTNGDYYVGMNPPAGVEPLGVWYPELELLALLKS</sequence>
<keyword evidence="1" id="KW-0732">Signal</keyword>
<gene>
    <name evidence="2" type="ORF">EYC80_007449</name>
</gene>
<dbReference type="Proteomes" id="UP000326757">
    <property type="component" value="Unassembled WGS sequence"/>
</dbReference>
<dbReference type="AlphaFoldDB" id="A0A5N6JVX8"/>
<accession>A0A5N6JVX8</accession>
<evidence type="ECO:0000313" key="2">
    <source>
        <dbReference type="EMBL" id="KAB8293090.1"/>
    </source>
</evidence>
<feature type="chain" id="PRO_5025016932" description="Glucose-methanol-choline oxidoreductase N-terminal domain-containing protein" evidence="1">
    <location>
        <begin position="20"/>
        <end position="158"/>
    </location>
</feature>
<dbReference type="InterPro" id="IPR036188">
    <property type="entry name" value="FAD/NAD-bd_sf"/>
</dbReference>
<keyword evidence="3" id="KW-1185">Reference proteome</keyword>
<feature type="signal peptide" evidence="1">
    <location>
        <begin position="1"/>
        <end position="19"/>
    </location>
</feature>
<evidence type="ECO:0000313" key="3">
    <source>
        <dbReference type="Proteomes" id="UP000326757"/>
    </source>
</evidence>
<reference evidence="2 3" key="1">
    <citation type="submission" date="2019-06" db="EMBL/GenBank/DDBJ databases">
        <title>Genome Sequence of the Brown Rot Fungal Pathogen Monilinia laxa.</title>
        <authorList>
            <person name="De Miccolis Angelini R.M."/>
            <person name="Landi L."/>
            <person name="Abate D."/>
            <person name="Pollastro S."/>
            <person name="Romanazzi G."/>
            <person name="Faretra F."/>
        </authorList>
    </citation>
    <scope>NUCLEOTIDE SEQUENCE [LARGE SCALE GENOMIC DNA]</scope>
    <source>
        <strain evidence="2 3">Mlax316</strain>
    </source>
</reference>
<comment type="caution">
    <text evidence="2">The sequence shown here is derived from an EMBL/GenBank/DDBJ whole genome shotgun (WGS) entry which is preliminary data.</text>
</comment>
<organism evidence="2 3">
    <name type="scientific">Monilinia laxa</name>
    <name type="common">Brown rot fungus</name>
    <name type="synonym">Sclerotinia laxa</name>
    <dbReference type="NCBI Taxonomy" id="61186"/>
    <lineage>
        <taxon>Eukaryota</taxon>
        <taxon>Fungi</taxon>
        <taxon>Dikarya</taxon>
        <taxon>Ascomycota</taxon>
        <taxon>Pezizomycotina</taxon>
        <taxon>Leotiomycetes</taxon>
        <taxon>Helotiales</taxon>
        <taxon>Sclerotiniaceae</taxon>
        <taxon>Monilinia</taxon>
    </lineage>
</organism>